<keyword evidence="3" id="KW-0862">Zinc</keyword>
<comment type="caution">
    <text evidence="6">The sequence shown here is derived from an EMBL/GenBank/DDBJ whole genome shotgun (WGS) entry which is preliminary data.</text>
</comment>
<dbReference type="GO" id="GO:0005737">
    <property type="term" value="C:cytoplasm"/>
    <property type="evidence" value="ECO:0007669"/>
    <property type="project" value="TreeGrafter"/>
</dbReference>
<dbReference type="SUPFAM" id="SSF57850">
    <property type="entry name" value="RING/U-box"/>
    <property type="match status" value="1"/>
</dbReference>
<organism evidence="6 7">
    <name type="scientific">Thalictrum thalictroides</name>
    <name type="common">Rue-anemone</name>
    <name type="synonym">Anemone thalictroides</name>
    <dbReference type="NCBI Taxonomy" id="46969"/>
    <lineage>
        <taxon>Eukaryota</taxon>
        <taxon>Viridiplantae</taxon>
        <taxon>Streptophyta</taxon>
        <taxon>Embryophyta</taxon>
        <taxon>Tracheophyta</taxon>
        <taxon>Spermatophyta</taxon>
        <taxon>Magnoliopsida</taxon>
        <taxon>Ranunculales</taxon>
        <taxon>Ranunculaceae</taxon>
        <taxon>Thalictroideae</taxon>
        <taxon>Thalictrum</taxon>
    </lineage>
</organism>
<evidence type="ECO:0000313" key="6">
    <source>
        <dbReference type="EMBL" id="KAF5181652.1"/>
    </source>
</evidence>
<gene>
    <name evidence="6" type="ORF">FRX31_028760</name>
</gene>
<evidence type="ECO:0000256" key="1">
    <source>
        <dbReference type="ARBA" id="ARBA00022723"/>
    </source>
</evidence>
<evidence type="ECO:0000256" key="4">
    <source>
        <dbReference type="PROSITE-ProRule" id="PRU00175"/>
    </source>
</evidence>
<dbReference type="EMBL" id="JABWDY010035923">
    <property type="protein sequence ID" value="KAF5181652.1"/>
    <property type="molecule type" value="Genomic_DNA"/>
</dbReference>
<reference evidence="6 7" key="1">
    <citation type="submission" date="2020-06" db="EMBL/GenBank/DDBJ databases">
        <title>Transcriptomic and genomic resources for Thalictrum thalictroides and T. hernandezii: Facilitating candidate gene discovery in an emerging model plant lineage.</title>
        <authorList>
            <person name="Arias T."/>
            <person name="Riano-Pachon D.M."/>
            <person name="Di Stilio V.S."/>
        </authorList>
    </citation>
    <scope>NUCLEOTIDE SEQUENCE [LARGE SCALE GENOMIC DNA]</scope>
    <source>
        <strain evidence="7">cv. WT478/WT964</strain>
        <tissue evidence="6">Leaves</tissue>
    </source>
</reference>
<accession>A0A7J6VBA8</accession>
<proteinExistence type="predicted"/>
<protein>
    <submittedName>
        <fullName evidence="6">E3 ubiquitin-protein ligase ring1-like</fullName>
    </submittedName>
</protein>
<dbReference type="PANTHER" id="PTHR15710">
    <property type="entry name" value="E3 UBIQUITIN-PROTEIN LIGASE PRAJA"/>
    <property type="match status" value="1"/>
</dbReference>
<evidence type="ECO:0000313" key="7">
    <source>
        <dbReference type="Proteomes" id="UP000554482"/>
    </source>
</evidence>
<dbReference type="GO" id="GO:0016567">
    <property type="term" value="P:protein ubiquitination"/>
    <property type="evidence" value="ECO:0007669"/>
    <property type="project" value="TreeGrafter"/>
</dbReference>
<dbReference type="InterPro" id="IPR001841">
    <property type="entry name" value="Znf_RING"/>
</dbReference>
<evidence type="ECO:0000256" key="2">
    <source>
        <dbReference type="ARBA" id="ARBA00022771"/>
    </source>
</evidence>
<evidence type="ECO:0000259" key="5">
    <source>
        <dbReference type="PROSITE" id="PS50089"/>
    </source>
</evidence>
<sequence length="293" mass="33874">MELESQDIINCQVQVILQDVCSNGDPEVCLQFQVKVTCNVIDEEERDVIVGEPMERPKCYMHERDVEITFEELVSSEHLKYYVWEFVHTKHLFSHSNADILYHYIIERLNDECFEAVDVAKIDIIVEIDVGMDISDVTSVFEEDNIESNNDGFEEETVVHIQNESSTQSRVTDVSSDDDDDDIESNYNGFEEENVAHIQSESGASRASIDALEIYNVKKDELIEDICTICRDEFLVGEEIKKMPCYHIYHTNCLLTWLEKSHVCPICRFKLPIDEKQHIEEPVDIMDSESEST</sequence>
<dbReference type="PROSITE" id="PS50089">
    <property type="entry name" value="ZF_RING_2"/>
    <property type="match status" value="1"/>
</dbReference>
<dbReference type="Pfam" id="PF13639">
    <property type="entry name" value="zf-RING_2"/>
    <property type="match status" value="1"/>
</dbReference>
<evidence type="ECO:0000256" key="3">
    <source>
        <dbReference type="ARBA" id="ARBA00022833"/>
    </source>
</evidence>
<dbReference type="AlphaFoldDB" id="A0A7J6VBA8"/>
<dbReference type="PANTHER" id="PTHR15710:SF77">
    <property type="entry name" value="RING-H2 FINGER PROTEIN ATL21B"/>
    <property type="match status" value="1"/>
</dbReference>
<dbReference type="GO" id="GO:0008270">
    <property type="term" value="F:zinc ion binding"/>
    <property type="evidence" value="ECO:0007669"/>
    <property type="project" value="UniProtKB-KW"/>
</dbReference>
<dbReference type="Gene3D" id="3.30.40.10">
    <property type="entry name" value="Zinc/RING finger domain, C3HC4 (zinc finger)"/>
    <property type="match status" value="1"/>
</dbReference>
<dbReference type="OrthoDB" id="4348522at2759"/>
<keyword evidence="7" id="KW-1185">Reference proteome</keyword>
<name>A0A7J6VBA8_THATH</name>
<keyword evidence="1" id="KW-0479">Metal-binding</keyword>
<dbReference type="GO" id="GO:0061630">
    <property type="term" value="F:ubiquitin protein ligase activity"/>
    <property type="evidence" value="ECO:0007669"/>
    <property type="project" value="TreeGrafter"/>
</dbReference>
<dbReference type="SMART" id="SM00184">
    <property type="entry name" value="RING"/>
    <property type="match status" value="1"/>
</dbReference>
<keyword evidence="2 4" id="KW-0863">Zinc-finger</keyword>
<dbReference type="InterPro" id="IPR013083">
    <property type="entry name" value="Znf_RING/FYVE/PHD"/>
</dbReference>
<feature type="domain" description="RING-type" evidence="5">
    <location>
        <begin position="227"/>
        <end position="268"/>
    </location>
</feature>
<dbReference type="Proteomes" id="UP000554482">
    <property type="component" value="Unassembled WGS sequence"/>
</dbReference>